<dbReference type="Gene3D" id="3.40.50.2300">
    <property type="match status" value="2"/>
</dbReference>
<evidence type="ECO:0000256" key="1">
    <source>
        <dbReference type="ARBA" id="ARBA00023015"/>
    </source>
</evidence>
<name>A0ABY7PWG7_9ACTN</name>
<accession>A0ABY7PWG7</accession>
<keyword evidence="7" id="KW-1185">Reference proteome</keyword>
<keyword evidence="1" id="KW-0805">Transcription regulation</keyword>
<dbReference type="Pfam" id="PF13377">
    <property type="entry name" value="Peripla_BP_3"/>
    <property type="match status" value="1"/>
</dbReference>
<sequence length="332" mass="35621">MGPSARAASDRDLFADGLRDQGVGELGYRPNATAVALRTHRSQVLGLLIRNLHNPFFLDVVDGFDGACAAAGYEVMIGSSRYDPSREWELLHAFQDRGVDGLAVAPIGTGPAVGDWAEDYRCPLVLLNAPPPQAGAAVMSVRGVGAAAVAQAVRHLVELGDRELTLVVAPADKDPEPERPERFRALARESGFAARVVETEPGLDAAREAVGRVSAEPPSRRPTAFLTNSDHLAQAVYLAAADLGWRVPEDLSVVGHDDLPTAALLAPPLTTLRVDRREIGRRAATLLIDSLEGRPPARRDVVVRVDLRVRQSSSPADIANSQDRKPELPCRN</sequence>
<feature type="compositionally biased region" description="Basic and acidic residues" evidence="4">
    <location>
        <begin position="322"/>
        <end position="332"/>
    </location>
</feature>
<dbReference type="CDD" id="cd06267">
    <property type="entry name" value="PBP1_LacI_sugar_binding-like"/>
    <property type="match status" value="1"/>
</dbReference>
<evidence type="ECO:0000256" key="2">
    <source>
        <dbReference type="ARBA" id="ARBA00023125"/>
    </source>
</evidence>
<dbReference type="SUPFAM" id="SSF53822">
    <property type="entry name" value="Periplasmic binding protein-like I"/>
    <property type="match status" value="1"/>
</dbReference>
<dbReference type="PANTHER" id="PTHR30146:SF138">
    <property type="entry name" value="TRANSCRIPTIONAL REGULATORY PROTEIN"/>
    <property type="match status" value="1"/>
</dbReference>
<protein>
    <submittedName>
        <fullName evidence="6">LacI family DNA-binding transcriptional regulator</fullName>
    </submittedName>
</protein>
<dbReference type="EMBL" id="CP115450">
    <property type="protein sequence ID" value="WBP84716.1"/>
    <property type="molecule type" value="Genomic_DNA"/>
</dbReference>
<dbReference type="RefSeq" id="WP_270140147.1">
    <property type="nucleotide sequence ID" value="NZ_CP115450.1"/>
</dbReference>
<evidence type="ECO:0000259" key="5">
    <source>
        <dbReference type="Pfam" id="PF13377"/>
    </source>
</evidence>
<feature type="domain" description="Transcriptional regulator LacI/GalR-like sensor" evidence="5">
    <location>
        <begin position="153"/>
        <end position="313"/>
    </location>
</feature>
<feature type="region of interest" description="Disordered" evidence="4">
    <location>
        <begin position="313"/>
        <end position="332"/>
    </location>
</feature>
<keyword evidence="2 6" id="KW-0238">DNA-binding</keyword>
<dbReference type="PANTHER" id="PTHR30146">
    <property type="entry name" value="LACI-RELATED TRANSCRIPTIONAL REPRESSOR"/>
    <property type="match status" value="1"/>
</dbReference>
<reference evidence="7" key="1">
    <citation type="submission" date="2022-12" db="EMBL/GenBank/DDBJ databases">
        <authorList>
            <person name="Mo P."/>
        </authorList>
    </citation>
    <scope>NUCLEOTIDE SEQUENCE [LARGE SCALE GENOMIC DNA]</scope>
    <source>
        <strain evidence="7">HUAS 3-15</strain>
    </source>
</reference>
<keyword evidence="3" id="KW-0804">Transcription</keyword>
<evidence type="ECO:0000256" key="3">
    <source>
        <dbReference type="ARBA" id="ARBA00023163"/>
    </source>
</evidence>
<evidence type="ECO:0000313" key="7">
    <source>
        <dbReference type="Proteomes" id="UP001212821"/>
    </source>
</evidence>
<organism evidence="6 7">
    <name type="scientific">Kitasatospora cathayae</name>
    <dbReference type="NCBI Taxonomy" id="3004092"/>
    <lineage>
        <taxon>Bacteria</taxon>
        <taxon>Bacillati</taxon>
        <taxon>Actinomycetota</taxon>
        <taxon>Actinomycetes</taxon>
        <taxon>Kitasatosporales</taxon>
        <taxon>Streptomycetaceae</taxon>
        <taxon>Kitasatospora</taxon>
    </lineage>
</organism>
<dbReference type="Proteomes" id="UP001212821">
    <property type="component" value="Chromosome"/>
</dbReference>
<dbReference type="InterPro" id="IPR028082">
    <property type="entry name" value="Peripla_BP_I"/>
</dbReference>
<dbReference type="InterPro" id="IPR046335">
    <property type="entry name" value="LacI/GalR-like_sensor"/>
</dbReference>
<evidence type="ECO:0000256" key="4">
    <source>
        <dbReference type="SAM" id="MobiDB-lite"/>
    </source>
</evidence>
<evidence type="ECO:0000313" key="6">
    <source>
        <dbReference type="EMBL" id="WBP84716.1"/>
    </source>
</evidence>
<dbReference type="GO" id="GO:0003677">
    <property type="term" value="F:DNA binding"/>
    <property type="evidence" value="ECO:0007669"/>
    <property type="project" value="UniProtKB-KW"/>
</dbReference>
<gene>
    <name evidence="6" type="ORF">O1G21_01860</name>
</gene>
<proteinExistence type="predicted"/>